<dbReference type="AlphaFoldDB" id="A0A4S8PCL7"/>
<reference evidence="2 3" key="1">
    <citation type="journal article" date="2018" name="Int. J. Syst. Evol. Microbiol.">
        <title>Glycomyces paridis sp. nov., isolated from the medicinal plant Paris polyphylla.</title>
        <authorList>
            <person name="Fang X.M."/>
            <person name="Bai J.L."/>
            <person name="Su J."/>
            <person name="Zhao L.L."/>
            <person name="Liu H.Y."/>
            <person name="Ma B.P."/>
            <person name="Zhang Y.Q."/>
            <person name="Yu L.Y."/>
        </authorList>
    </citation>
    <scope>NUCLEOTIDE SEQUENCE [LARGE SCALE GENOMIC DNA]</scope>
    <source>
        <strain evidence="2 3">CPCC 204357</strain>
    </source>
</reference>
<sequence>MRRWTTALGTTAALAVLAAVGACTDEGSGGSAAQEAEKVDLVDLLNENERLFGELWETESTVIRVCLEDQGFTVHDEEALHRDYATGVDPMYGLQEDSYDFQYWLPTSEMAPEWGFGVWLWNTGEDEFEAREEYNALLYPDQVSYEEVPAPDNSAFEALGVDERIDWYEAYMGEEKMAAQDLAWHLRNPDATESEVSARQAEAAQEDESGDIEFEDEFTEPKPGGCELSMIESLYGEPELVEEEMEPGVEEGMSFFTWEYRPEAPMPPPTDLAGIDAAVAAETDAFLTCVADAGFGEWTLVEGGGLPVTPYFDLVYTGESISIDGEPYDQESMPEPPEDLPDDFEGKKAYEIEMAVAFAACADEAGYREAVMAAHDEADLEAYRSIETDLFAYQESLREALTTAQELIEA</sequence>
<feature type="signal peptide" evidence="1">
    <location>
        <begin position="1"/>
        <end position="18"/>
    </location>
</feature>
<dbReference type="Proteomes" id="UP000305792">
    <property type="component" value="Unassembled WGS sequence"/>
</dbReference>
<evidence type="ECO:0000256" key="1">
    <source>
        <dbReference type="SAM" id="SignalP"/>
    </source>
</evidence>
<evidence type="ECO:0000313" key="2">
    <source>
        <dbReference type="EMBL" id="THV28063.1"/>
    </source>
</evidence>
<accession>A0A4S8PCL7</accession>
<evidence type="ECO:0000313" key="3">
    <source>
        <dbReference type="Proteomes" id="UP000305792"/>
    </source>
</evidence>
<dbReference type="PROSITE" id="PS51257">
    <property type="entry name" value="PROKAR_LIPOPROTEIN"/>
    <property type="match status" value="1"/>
</dbReference>
<dbReference type="RefSeq" id="WP_136530294.1">
    <property type="nucleotide sequence ID" value="NZ_STGX01000009.1"/>
</dbReference>
<keyword evidence="1" id="KW-0732">Signal</keyword>
<gene>
    <name evidence="2" type="ORF">E9998_13885</name>
</gene>
<protein>
    <submittedName>
        <fullName evidence="2">Uncharacterized protein</fullName>
    </submittedName>
</protein>
<proteinExistence type="predicted"/>
<dbReference type="OrthoDB" id="5175505at2"/>
<keyword evidence="3" id="KW-1185">Reference proteome</keyword>
<dbReference type="EMBL" id="STGX01000009">
    <property type="protein sequence ID" value="THV28063.1"/>
    <property type="molecule type" value="Genomic_DNA"/>
</dbReference>
<comment type="caution">
    <text evidence="2">The sequence shown here is derived from an EMBL/GenBank/DDBJ whole genome shotgun (WGS) entry which is preliminary data.</text>
</comment>
<feature type="chain" id="PRO_5039498112" evidence="1">
    <location>
        <begin position="19"/>
        <end position="410"/>
    </location>
</feature>
<name>A0A4S8PCL7_9ACTN</name>
<organism evidence="2 3">
    <name type="scientific">Glycomyces paridis</name>
    <dbReference type="NCBI Taxonomy" id="2126555"/>
    <lineage>
        <taxon>Bacteria</taxon>
        <taxon>Bacillati</taxon>
        <taxon>Actinomycetota</taxon>
        <taxon>Actinomycetes</taxon>
        <taxon>Glycomycetales</taxon>
        <taxon>Glycomycetaceae</taxon>
        <taxon>Glycomyces</taxon>
    </lineage>
</organism>